<organism evidence="3 4">
    <name type="scientific">Iamia majanohamensis</name>
    <dbReference type="NCBI Taxonomy" id="467976"/>
    <lineage>
        <taxon>Bacteria</taxon>
        <taxon>Bacillati</taxon>
        <taxon>Actinomycetota</taxon>
        <taxon>Acidimicrobiia</taxon>
        <taxon>Acidimicrobiales</taxon>
        <taxon>Iamiaceae</taxon>
        <taxon>Iamia</taxon>
    </lineage>
</organism>
<name>A0AAE9Y8M8_9ACTN</name>
<evidence type="ECO:0000256" key="2">
    <source>
        <dbReference type="SAM" id="Phobius"/>
    </source>
</evidence>
<proteinExistence type="predicted"/>
<keyword evidence="2" id="KW-0812">Transmembrane</keyword>
<keyword evidence="4" id="KW-1185">Reference proteome</keyword>
<protein>
    <submittedName>
        <fullName evidence="3">Uncharacterized protein</fullName>
    </submittedName>
</protein>
<reference evidence="3" key="1">
    <citation type="submission" date="2023-01" db="EMBL/GenBank/DDBJ databases">
        <title>The diversity of Class Acidimicrobiia in South China Sea sediment environments and the proposal of Iamia marina sp. nov., a novel species of the genus Iamia.</title>
        <authorList>
            <person name="He Y."/>
            <person name="Tian X."/>
        </authorList>
    </citation>
    <scope>NUCLEOTIDE SEQUENCE</scope>
    <source>
        <strain evidence="3">DSM 19957</strain>
    </source>
</reference>
<evidence type="ECO:0000313" key="4">
    <source>
        <dbReference type="Proteomes" id="UP001216390"/>
    </source>
</evidence>
<dbReference type="KEGG" id="ima:PO878_10195"/>
<dbReference type="RefSeq" id="WP_272738609.1">
    <property type="nucleotide sequence ID" value="NZ_CP116942.1"/>
</dbReference>
<keyword evidence="2" id="KW-1133">Transmembrane helix</keyword>
<dbReference type="AlphaFoldDB" id="A0AAE9Y8M8"/>
<gene>
    <name evidence="3" type="ORF">PO878_10195</name>
</gene>
<sequence length="263" mass="29642">MTTIGDEPAWPEDFPVLGDGNVEEGLVVLSRSGNIEGRTSGSRRPCATRSCDGWSIGVQWETGQMMHPCSKGWTFNPLTKSVRITHGEISGRDPELSHDTQPAPRNEWPSRDELLRRSGRKDCLLREPVQSENEPERPEPRWKRRAYVAGGVALVTAVAVGVVAYLKQLAEQSDEDDLDDDYDSAFADEDDDDDWVVDQDLADYLDEQEEIVARLIVEVETLDEDEWQGLYDQLDLDHQMKASDDLAEWADDAVGHPSWRSDE</sequence>
<keyword evidence="2" id="KW-0472">Membrane</keyword>
<feature type="region of interest" description="Disordered" evidence="1">
    <location>
        <begin position="88"/>
        <end position="112"/>
    </location>
</feature>
<dbReference type="EMBL" id="CP116942">
    <property type="protein sequence ID" value="WCO69095.1"/>
    <property type="molecule type" value="Genomic_DNA"/>
</dbReference>
<evidence type="ECO:0000313" key="3">
    <source>
        <dbReference type="EMBL" id="WCO69095.1"/>
    </source>
</evidence>
<dbReference type="Proteomes" id="UP001216390">
    <property type="component" value="Chromosome"/>
</dbReference>
<accession>A0AAE9Y8M8</accession>
<feature type="compositionally biased region" description="Basic and acidic residues" evidence="1">
    <location>
        <begin position="88"/>
        <end position="98"/>
    </location>
</feature>
<evidence type="ECO:0000256" key="1">
    <source>
        <dbReference type="SAM" id="MobiDB-lite"/>
    </source>
</evidence>
<feature type="transmembrane region" description="Helical" evidence="2">
    <location>
        <begin position="146"/>
        <end position="166"/>
    </location>
</feature>